<evidence type="ECO:0000256" key="1">
    <source>
        <dbReference type="SAM" id="MobiDB-lite"/>
    </source>
</evidence>
<reference evidence="3" key="1">
    <citation type="submission" date="2025-08" db="UniProtKB">
        <authorList>
            <consortium name="RefSeq"/>
        </authorList>
    </citation>
    <scope>IDENTIFICATION</scope>
</reference>
<dbReference type="GO" id="GO:0016592">
    <property type="term" value="C:mediator complex"/>
    <property type="evidence" value="ECO:0007669"/>
    <property type="project" value="TreeGrafter"/>
</dbReference>
<evidence type="ECO:0000313" key="3">
    <source>
        <dbReference type="RefSeq" id="XP_026189689.1"/>
    </source>
</evidence>
<dbReference type="PANTHER" id="PTHR46007">
    <property type="entry name" value="MEDIATOR OF RNA POLYMERASE II TRANSCRIPTION SUBUNIT 12"/>
    <property type="match status" value="1"/>
</dbReference>
<feature type="compositionally biased region" description="Low complexity" evidence="1">
    <location>
        <begin position="732"/>
        <end position="765"/>
    </location>
</feature>
<dbReference type="AlphaFoldDB" id="A0A6P6RQ59"/>
<evidence type="ECO:0000313" key="2">
    <source>
        <dbReference type="Proteomes" id="UP000515125"/>
    </source>
</evidence>
<dbReference type="PANTHER" id="PTHR46007:SF8">
    <property type="entry name" value="C2H2-TYPE DOMAIN-CONTAINING PROTEIN"/>
    <property type="match status" value="1"/>
</dbReference>
<dbReference type="GO" id="GO:0003713">
    <property type="term" value="F:transcription coactivator activity"/>
    <property type="evidence" value="ECO:0007669"/>
    <property type="project" value="TreeGrafter"/>
</dbReference>
<protein>
    <submittedName>
        <fullName evidence="3">Ice-structuring glycoprotein-like</fullName>
    </submittedName>
</protein>
<dbReference type="InterPro" id="IPR051647">
    <property type="entry name" value="Mediator_comp_sub12"/>
</dbReference>
<name>A0A6P6RQ59_9EIME</name>
<dbReference type="Gene3D" id="1.10.472.10">
    <property type="entry name" value="Cyclin-like"/>
    <property type="match status" value="1"/>
</dbReference>
<feature type="compositionally biased region" description="Low complexity" evidence="1">
    <location>
        <begin position="893"/>
        <end position="906"/>
    </location>
</feature>
<feature type="region of interest" description="Disordered" evidence="1">
    <location>
        <begin position="892"/>
        <end position="941"/>
    </location>
</feature>
<dbReference type="OrthoDB" id="349084at2759"/>
<dbReference type="GeneID" id="113146466"/>
<dbReference type="Proteomes" id="UP000515125">
    <property type="component" value="Unplaced"/>
</dbReference>
<feature type="region of interest" description="Disordered" evidence="1">
    <location>
        <begin position="732"/>
        <end position="766"/>
    </location>
</feature>
<gene>
    <name evidence="3" type="primary">LOC113146466</name>
</gene>
<dbReference type="RefSeq" id="XP_026189689.1">
    <property type="nucleotide sequence ID" value="XM_026333904.1"/>
</dbReference>
<proteinExistence type="predicted"/>
<dbReference type="GO" id="GO:0045944">
    <property type="term" value="P:positive regulation of transcription by RNA polymerase II"/>
    <property type="evidence" value="ECO:0007669"/>
    <property type="project" value="TreeGrafter"/>
</dbReference>
<keyword evidence="2" id="KW-1185">Reference proteome</keyword>
<organism evidence="2 3">
    <name type="scientific">Cyclospora cayetanensis</name>
    <dbReference type="NCBI Taxonomy" id="88456"/>
    <lineage>
        <taxon>Eukaryota</taxon>
        <taxon>Sar</taxon>
        <taxon>Alveolata</taxon>
        <taxon>Apicomplexa</taxon>
        <taxon>Conoidasida</taxon>
        <taxon>Coccidia</taxon>
        <taxon>Eucoccidiorida</taxon>
        <taxon>Eimeriorina</taxon>
        <taxon>Eimeriidae</taxon>
        <taxon>Cyclospora</taxon>
    </lineage>
</organism>
<feature type="region of interest" description="Disordered" evidence="1">
    <location>
        <begin position="192"/>
        <end position="216"/>
    </location>
</feature>
<accession>A0A6P6RQ59</accession>
<sequence length="984" mass="102771">MSTGLPAIEELVSGRVPGPAVDVSVYLPDAANVAVWGCMRFSACLPCLTLMKCGRYEKPAAEAARPPATFAAAPAAAAAAPAAAEAQYLQGTGTPAQQQPRQQEPLEWNAHARTSSSSSSSQPWGLSCRRMHGCSSSTRCSSSHRGPLPPLSSAAAATPTASAAATAAAVDGAAFLGVESSTASTLPLAAAAAGTTHKSNRHRNRSTRLPDGSGSSSERAAAAAAAYFATGADEDQASTPLAATPLAAPAGISSSRPRLVIRRNCPSAAASAGGGPLVAAAVAGSSAAAAEATSAAAAEQTEAADGSILRAATAAVAAAAADSAAVLRLLPFLVPYQTPVGQRQQGQEARSFGTHAWGEYLQEVRQRIAAAATATAATAAAGADLSKLQVRSQEIAGYLPPALGCCSVQCTCSCDRSGSSERQDCHVPLAAGVAAAAATVAAEEEAFALLHADVLDLKFHWWRAVAAAWRKKQLPLLQQQLSLLQQYDPQQQQQQQQRQQLQSYSAWIGCLNEATASFLPKAREHLQAAAAAVEAAATPTAAATQQQQQQQSGRSALWEWLWGAAEAFGFCCSSRFTALRLLDAYAAHPAFPFKCTCSSTETSSGEGCRCCSNRELALCAAAALLLAAALHCHWRDIATDQFLQQLLQQLQQQQIQQEQQQLFTQDDVIMVQADMLQLLQPCLWMSPTPADALLVHLAGLRDFPLLLQHTPHAAAVAAAAAAAADAEARGAAAAPAGTASMPPQNVEQQQHQRQQKQQPQQLCPQIGYSSSNKDGGGWTVLSLFDFFVGTGLLACLHDVLLRCCYDAAAHGLLQQVPGSKLIAVLLLLLLRPYAQQPQPAQRGELDLLRLGCTAFASSSNNCDGAIAEACASVRRRRRHMSRDFYQPRAELAQQPMQRQQPQSWQQKYARVDGGAADAHESTARHPSLATAAVGSSVTPSSARAQPEAVTGSGFWGVASAAASIKLLNVKQAFRGACIASRISS</sequence>